<dbReference type="InterPro" id="IPR001314">
    <property type="entry name" value="Peptidase_S1A"/>
</dbReference>
<keyword evidence="4" id="KW-0645">Protease</keyword>
<reference evidence="14" key="1">
    <citation type="submission" date="2015-01" db="EMBL/GenBank/DDBJ databases">
        <authorList>
            <person name="Aksoy S."/>
            <person name="Warren W."/>
            <person name="Wilson R.K."/>
        </authorList>
    </citation>
    <scope>NUCLEOTIDE SEQUENCE [LARGE SCALE GENOMIC DNA]</scope>
    <source>
        <strain evidence="14">IAEA</strain>
    </source>
</reference>
<keyword evidence="14" id="KW-1185">Reference proteome</keyword>
<reference evidence="13" key="2">
    <citation type="submission" date="2020-05" db="UniProtKB">
        <authorList>
            <consortium name="EnsemblMetazoa"/>
        </authorList>
    </citation>
    <scope>IDENTIFICATION</scope>
    <source>
        <strain evidence="13">IAEA</strain>
    </source>
</reference>
<dbReference type="SMART" id="SM00020">
    <property type="entry name" value="Tryp_SPc"/>
    <property type="match status" value="1"/>
</dbReference>
<evidence type="ECO:0000259" key="12">
    <source>
        <dbReference type="PROSITE" id="PS50240"/>
    </source>
</evidence>
<dbReference type="VEuPathDB" id="VectorBase:GPPI008554"/>
<dbReference type="Proteomes" id="UP000092460">
    <property type="component" value="Unassembled WGS sequence"/>
</dbReference>
<evidence type="ECO:0000256" key="2">
    <source>
        <dbReference type="ARBA" id="ARBA00007664"/>
    </source>
</evidence>
<dbReference type="PRINTS" id="PR00722">
    <property type="entry name" value="CHYMOTRYPSIN"/>
</dbReference>
<dbReference type="Pfam" id="PF00089">
    <property type="entry name" value="Trypsin"/>
    <property type="match status" value="1"/>
</dbReference>
<dbReference type="InterPro" id="IPR050430">
    <property type="entry name" value="Peptidase_S1"/>
</dbReference>
<evidence type="ECO:0000313" key="13">
    <source>
        <dbReference type="EnsemblMetazoa" id="GPPI008554-PA"/>
    </source>
</evidence>
<keyword evidence="7" id="KW-1015">Disulfide bond</keyword>
<accession>A0A1B0AU06</accession>
<dbReference type="GO" id="GO:0006508">
    <property type="term" value="P:proteolysis"/>
    <property type="evidence" value="ECO:0007669"/>
    <property type="project" value="UniProtKB-KW"/>
</dbReference>
<evidence type="ECO:0000256" key="5">
    <source>
        <dbReference type="ARBA" id="ARBA00022801"/>
    </source>
</evidence>
<evidence type="ECO:0000256" key="4">
    <source>
        <dbReference type="ARBA" id="ARBA00022670"/>
    </source>
</evidence>
<feature type="domain" description="Peptidase S1" evidence="12">
    <location>
        <begin position="19"/>
        <end position="296"/>
    </location>
</feature>
<proteinExistence type="inferred from homology"/>
<comment type="similarity">
    <text evidence="2">Belongs to the peptidase S1 family.</text>
</comment>
<dbReference type="FunFam" id="2.40.10.10:FF:000068">
    <property type="entry name" value="transmembrane protease serine 2"/>
    <property type="match status" value="1"/>
</dbReference>
<dbReference type="Gene3D" id="2.40.10.10">
    <property type="entry name" value="Trypsin-like serine proteases"/>
    <property type="match status" value="1"/>
</dbReference>
<feature type="signal peptide" evidence="11">
    <location>
        <begin position="1"/>
        <end position="21"/>
    </location>
</feature>
<dbReference type="EnsemblMetazoa" id="GPPI008554-RA">
    <property type="protein sequence ID" value="GPPI008554-PA"/>
    <property type="gene ID" value="GPPI008554"/>
</dbReference>
<sequence>MSKSLKQFMFVNCLLMGFVIAGEVFNENANKITQNSSEKNFKITKTANEVHNDTYLVNMGFIPRVGAQIYAKHAVSIQHANDEHIFGEHHLCGGSILAPSLILTAAYCLFIPEHGPVDPEEIKVVAGTPNRVRRAPTTQIVEVDEVVVHPRYIHSSERYDIALIKLKSELKFDNYAVSAIPLPKNAPQQHEQCWFVGWGRFYEDGPMADEIMGDTIDILKYNSCGRDLSPMNNGNLCAFDEHHIEKGACKGDSGGPLICHGTVSGIVSSRVNCDWGIPTTLTNVYYFLEWIKQNRLLVYISSIARTTIKYNILLENKQQRKIQKHYYPVGSWSHKVYLNALEIGEKGIATLLQDLQLDFAL</sequence>
<dbReference type="CDD" id="cd00190">
    <property type="entry name" value="Tryp_SPc"/>
    <property type="match status" value="1"/>
</dbReference>
<evidence type="ECO:0000256" key="10">
    <source>
        <dbReference type="ARBA" id="ARBA00077177"/>
    </source>
</evidence>
<dbReference type="PANTHER" id="PTHR24276">
    <property type="entry name" value="POLYSERASE-RELATED"/>
    <property type="match status" value="1"/>
</dbReference>
<feature type="chain" id="PRO_5008404131" description="Lectizyme" evidence="11">
    <location>
        <begin position="22"/>
        <end position="361"/>
    </location>
</feature>
<keyword evidence="3" id="KW-0964">Secreted</keyword>
<dbReference type="STRING" id="67801.A0A1B0AU06"/>
<name>A0A1B0AU06_9MUSC</name>
<evidence type="ECO:0000256" key="8">
    <source>
        <dbReference type="ARBA" id="ARBA00057221"/>
    </source>
</evidence>
<evidence type="ECO:0000313" key="14">
    <source>
        <dbReference type="Proteomes" id="UP000092460"/>
    </source>
</evidence>
<evidence type="ECO:0000256" key="7">
    <source>
        <dbReference type="ARBA" id="ARBA00023157"/>
    </source>
</evidence>
<evidence type="ECO:0000256" key="3">
    <source>
        <dbReference type="ARBA" id="ARBA00022525"/>
    </source>
</evidence>
<dbReference type="EMBL" id="JXJN01003490">
    <property type="status" value="NOT_ANNOTATED_CDS"/>
    <property type="molecule type" value="Genomic_DNA"/>
</dbReference>
<dbReference type="PROSITE" id="PS50240">
    <property type="entry name" value="TRYPSIN_DOM"/>
    <property type="match status" value="1"/>
</dbReference>
<keyword evidence="11" id="KW-0732">Signal</keyword>
<dbReference type="GO" id="GO:0005576">
    <property type="term" value="C:extracellular region"/>
    <property type="evidence" value="ECO:0007669"/>
    <property type="project" value="UniProtKB-SubCell"/>
</dbReference>
<dbReference type="InterPro" id="IPR009003">
    <property type="entry name" value="Peptidase_S1_PA"/>
</dbReference>
<dbReference type="AlphaFoldDB" id="A0A1B0AU06"/>
<keyword evidence="6" id="KW-0720">Serine protease</keyword>
<dbReference type="PROSITE" id="PS00135">
    <property type="entry name" value="TRYPSIN_SER"/>
    <property type="match status" value="1"/>
</dbReference>
<organism evidence="13 14">
    <name type="scientific">Glossina palpalis gambiensis</name>
    <dbReference type="NCBI Taxonomy" id="67801"/>
    <lineage>
        <taxon>Eukaryota</taxon>
        <taxon>Metazoa</taxon>
        <taxon>Ecdysozoa</taxon>
        <taxon>Arthropoda</taxon>
        <taxon>Hexapoda</taxon>
        <taxon>Insecta</taxon>
        <taxon>Pterygota</taxon>
        <taxon>Neoptera</taxon>
        <taxon>Endopterygota</taxon>
        <taxon>Diptera</taxon>
        <taxon>Brachycera</taxon>
        <taxon>Muscomorpha</taxon>
        <taxon>Hippoboscoidea</taxon>
        <taxon>Glossinidae</taxon>
        <taxon>Glossina</taxon>
    </lineage>
</organism>
<evidence type="ECO:0000256" key="6">
    <source>
        <dbReference type="ARBA" id="ARBA00022825"/>
    </source>
</evidence>
<comment type="subcellular location">
    <subcellularLocation>
        <location evidence="1">Secreted</location>
    </subcellularLocation>
</comment>
<dbReference type="InterPro" id="IPR001254">
    <property type="entry name" value="Trypsin_dom"/>
</dbReference>
<dbReference type="InterPro" id="IPR033116">
    <property type="entry name" value="TRYPSIN_SER"/>
</dbReference>
<protein>
    <recommendedName>
        <fullName evidence="9">Lectizyme</fullName>
    </recommendedName>
    <alternativeName>
        <fullName evidence="10">Proteolytic lectin</fullName>
    </alternativeName>
</protein>
<dbReference type="InterPro" id="IPR043504">
    <property type="entry name" value="Peptidase_S1_PA_chymotrypsin"/>
</dbReference>
<evidence type="ECO:0000256" key="1">
    <source>
        <dbReference type="ARBA" id="ARBA00004613"/>
    </source>
</evidence>
<comment type="function">
    <text evidence="8">Protein with lectin and protease activity involved in the establishment of trypanosome infections in tsetse flies. Binds D-glucosamine and agglutinates bloodstream-form trypanosomes and rabbit red blood cells. Capable of inducing transformation of bloodstream-form trypanosomes into procyclic (midgut) forms in vitro.</text>
</comment>
<dbReference type="GO" id="GO:0004252">
    <property type="term" value="F:serine-type endopeptidase activity"/>
    <property type="evidence" value="ECO:0007669"/>
    <property type="project" value="InterPro"/>
</dbReference>
<dbReference type="SUPFAM" id="SSF50494">
    <property type="entry name" value="Trypsin-like serine proteases"/>
    <property type="match status" value="1"/>
</dbReference>
<dbReference type="PANTHER" id="PTHR24276:SF91">
    <property type="entry name" value="AT26814P-RELATED"/>
    <property type="match status" value="1"/>
</dbReference>
<keyword evidence="5" id="KW-0378">Hydrolase</keyword>
<evidence type="ECO:0000256" key="9">
    <source>
        <dbReference type="ARBA" id="ARBA00067663"/>
    </source>
</evidence>
<evidence type="ECO:0000256" key="11">
    <source>
        <dbReference type="SAM" id="SignalP"/>
    </source>
</evidence>